<evidence type="ECO:0000313" key="2">
    <source>
        <dbReference type="EMBL" id="MEA9355019.1"/>
    </source>
</evidence>
<dbReference type="EMBL" id="JAYGJQ010000001">
    <property type="protein sequence ID" value="MEA9355019.1"/>
    <property type="molecule type" value="Genomic_DNA"/>
</dbReference>
<gene>
    <name evidence="2" type="ORF">SHI21_02345</name>
</gene>
<keyword evidence="1" id="KW-0812">Transmembrane</keyword>
<dbReference type="Gene3D" id="3.10.180.10">
    <property type="entry name" value="2,3-Dihydroxybiphenyl 1,2-Dioxygenase, domain 1"/>
    <property type="match status" value="1"/>
</dbReference>
<name>A0ABU5VRN1_9BACT</name>
<dbReference type="InterPro" id="IPR029068">
    <property type="entry name" value="Glyas_Bleomycin-R_OHBP_Dase"/>
</dbReference>
<keyword evidence="3" id="KW-1185">Reference proteome</keyword>
<sequence>MKKNKLWFRRKTYGWGWTPITWEGWLVTFIVLVIPLCIRLTAKALDVERATQYFYTWASVPMLLMALVLICFRYGEKPKWQWGLKRTKIAHIDLVVSNYKDSVRFYDLILISLGWEKLVSRLEYTSYTDGTLKIIIMPAQGVEKFKSPKTLAFYAETKEIVDDFYREVMLKNNMSAFNGTGAVGDNNYYSVQLAGPDQVIIEVMYSPFYCDKEFALNNLDNNFNPYA</sequence>
<reference evidence="2 3" key="1">
    <citation type="submission" date="2023-11" db="EMBL/GenBank/DDBJ databases">
        <title>A Novel Polar Bacteriovorax (B. antarcticus) Isolated from the Biocrust in Antarctica.</title>
        <authorList>
            <person name="Mun W."/>
            <person name="Choi S.Y."/>
            <person name="Mitchell R.J."/>
        </authorList>
    </citation>
    <scope>NUCLEOTIDE SEQUENCE [LARGE SCALE GENOMIC DNA]</scope>
    <source>
        <strain evidence="2 3">PP10</strain>
    </source>
</reference>
<dbReference type="Proteomes" id="UP001302274">
    <property type="component" value="Unassembled WGS sequence"/>
</dbReference>
<dbReference type="SUPFAM" id="SSF54593">
    <property type="entry name" value="Glyoxalase/Bleomycin resistance protein/Dihydroxybiphenyl dioxygenase"/>
    <property type="match status" value="1"/>
</dbReference>
<organism evidence="2 3">
    <name type="scientific">Bacteriovorax antarcticus</name>
    <dbReference type="NCBI Taxonomy" id="3088717"/>
    <lineage>
        <taxon>Bacteria</taxon>
        <taxon>Pseudomonadati</taxon>
        <taxon>Bdellovibrionota</taxon>
        <taxon>Bacteriovoracia</taxon>
        <taxon>Bacteriovoracales</taxon>
        <taxon>Bacteriovoracaceae</taxon>
        <taxon>Bacteriovorax</taxon>
    </lineage>
</organism>
<feature type="transmembrane region" description="Helical" evidence="1">
    <location>
        <begin position="54"/>
        <end position="75"/>
    </location>
</feature>
<feature type="transmembrane region" description="Helical" evidence="1">
    <location>
        <begin position="20"/>
        <end position="42"/>
    </location>
</feature>
<keyword evidence="1" id="KW-1133">Transmembrane helix</keyword>
<comment type="caution">
    <text evidence="2">The sequence shown here is derived from an EMBL/GenBank/DDBJ whole genome shotgun (WGS) entry which is preliminary data.</text>
</comment>
<evidence type="ECO:0008006" key="4">
    <source>
        <dbReference type="Google" id="ProtNLM"/>
    </source>
</evidence>
<keyword evidence="1" id="KW-0472">Membrane</keyword>
<accession>A0ABU5VRN1</accession>
<evidence type="ECO:0000313" key="3">
    <source>
        <dbReference type="Proteomes" id="UP001302274"/>
    </source>
</evidence>
<evidence type="ECO:0000256" key="1">
    <source>
        <dbReference type="SAM" id="Phobius"/>
    </source>
</evidence>
<protein>
    <recommendedName>
        <fullName evidence="4">VOC domain-containing protein</fullName>
    </recommendedName>
</protein>
<dbReference type="RefSeq" id="WP_323574509.1">
    <property type="nucleotide sequence ID" value="NZ_JAYGJQ010000001.1"/>
</dbReference>
<proteinExistence type="predicted"/>